<name>A0A2U3Q2V2_9BRAD</name>
<sequence length="136" mass="14819">MVLIAAGIALAIIEIIYALGTNLVARLQIAGDGVEARDLYCPFRIQNAQRTFCFAALPKLCGGWSVGGAMTHSSLRPMDNFDPTEPAILHDRLSDTIITWTADQADDYRRASRRGTDGTVAWKTYLFDGWGNVLGG</sequence>
<protein>
    <submittedName>
        <fullName evidence="1">Uncharacterized protein</fullName>
    </submittedName>
</protein>
<dbReference type="EMBL" id="LS398110">
    <property type="protein sequence ID" value="SPP95753.1"/>
    <property type="molecule type" value="Genomic_DNA"/>
</dbReference>
<dbReference type="Proteomes" id="UP000246085">
    <property type="component" value="Chromosome BRAD3257"/>
</dbReference>
<gene>
    <name evidence="1" type="ORF">BRAD3257_4778</name>
</gene>
<evidence type="ECO:0000313" key="2">
    <source>
        <dbReference type="Proteomes" id="UP000246085"/>
    </source>
</evidence>
<accession>A0A2U3Q2V2</accession>
<proteinExistence type="predicted"/>
<evidence type="ECO:0000313" key="1">
    <source>
        <dbReference type="EMBL" id="SPP95753.1"/>
    </source>
</evidence>
<organism evidence="1 2">
    <name type="scientific">Bradyrhizobium vignae</name>
    <dbReference type="NCBI Taxonomy" id="1549949"/>
    <lineage>
        <taxon>Bacteria</taxon>
        <taxon>Pseudomonadati</taxon>
        <taxon>Pseudomonadota</taxon>
        <taxon>Alphaproteobacteria</taxon>
        <taxon>Hyphomicrobiales</taxon>
        <taxon>Nitrobacteraceae</taxon>
        <taxon>Bradyrhizobium</taxon>
    </lineage>
</organism>
<dbReference type="AlphaFoldDB" id="A0A2U3Q2V2"/>
<dbReference type="KEGG" id="bvz:BRAD3257_4778"/>
<reference evidence="1 2" key="1">
    <citation type="submission" date="2018-03" db="EMBL/GenBank/DDBJ databases">
        <authorList>
            <person name="Gully D."/>
        </authorList>
    </citation>
    <scope>NUCLEOTIDE SEQUENCE [LARGE SCALE GENOMIC DNA]</scope>
    <source>
        <strain evidence="1">ORS3257</strain>
    </source>
</reference>